<dbReference type="Pfam" id="PF07700">
    <property type="entry name" value="HNOB"/>
    <property type="match status" value="1"/>
</dbReference>
<dbReference type="InterPro" id="IPR024096">
    <property type="entry name" value="NO_sig/Golgi_transp_ligand-bd"/>
</dbReference>
<gene>
    <name evidence="2" type="ORF">Y5W_02724</name>
</gene>
<dbReference type="RefSeq" id="WP_194865660.1">
    <property type="nucleotide sequence ID" value="NZ_ARXX01000045.1"/>
</dbReference>
<organism evidence="2 3">
    <name type="scientific">Alloalcanivorax profundimaris</name>
    <dbReference type="NCBI Taxonomy" id="2735259"/>
    <lineage>
        <taxon>Bacteria</taxon>
        <taxon>Pseudomonadati</taxon>
        <taxon>Pseudomonadota</taxon>
        <taxon>Gammaproteobacteria</taxon>
        <taxon>Oceanospirillales</taxon>
        <taxon>Alcanivoracaceae</taxon>
        <taxon>Alloalcanivorax</taxon>
    </lineage>
</organism>
<evidence type="ECO:0000313" key="3">
    <source>
        <dbReference type="Proteomes" id="UP000662703"/>
    </source>
</evidence>
<evidence type="ECO:0000259" key="1">
    <source>
        <dbReference type="Pfam" id="PF07700"/>
    </source>
</evidence>
<name>A0ABS0AVW6_9GAMM</name>
<dbReference type="InterPro" id="IPR038158">
    <property type="entry name" value="H-NOX_domain_sf"/>
</dbReference>
<comment type="caution">
    <text evidence="2">The sequence shown here is derived from an EMBL/GenBank/DDBJ whole genome shotgun (WGS) entry which is preliminary data.</text>
</comment>
<feature type="domain" description="Heme NO-binding" evidence="1">
    <location>
        <begin position="2"/>
        <end position="160"/>
    </location>
</feature>
<dbReference type="Proteomes" id="UP000662703">
    <property type="component" value="Unassembled WGS sequence"/>
</dbReference>
<dbReference type="SUPFAM" id="SSF111126">
    <property type="entry name" value="Ligand-binding domain in the NO signalling and Golgi transport"/>
    <property type="match status" value="1"/>
</dbReference>
<evidence type="ECO:0000313" key="2">
    <source>
        <dbReference type="EMBL" id="MBF5057430.1"/>
    </source>
</evidence>
<protein>
    <submittedName>
        <fullName evidence="2">Heme NO binding domain-containing protein</fullName>
    </submittedName>
</protein>
<accession>A0ABS0AVW6</accession>
<reference evidence="2 3" key="1">
    <citation type="submission" date="2012-09" db="EMBL/GenBank/DDBJ databases">
        <title>Genome Sequence of alkane-degrading Bacterium Alcanivorax sp. 521-1.</title>
        <authorList>
            <person name="Lai Q."/>
            <person name="Shao Z."/>
        </authorList>
    </citation>
    <scope>NUCLEOTIDE SEQUENCE [LARGE SCALE GENOMIC DNA]</scope>
    <source>
        <strain evidence="2 3">521-1</strain>
    </source>
</reference>
<dbReference type="EMBL" id="ARXX01000045">
    <property type="protein sequence ID" value="MBF5057430.1"/>
    <property type="molecule type" value="Genomic_DNA"/>
</dbReference>
<sequence>MHGVILYQFRHFVTDRFGLGAWERARAGAGLQDLAHAPVRLYPDAHLERLLAALQDEVGLCRNDLLESFGAWTIPPLIKMYRSLIPTHWDARDFLLNMEERIHEKLVRLKDPQAQPPRIQVRETAPGVLELYYHSHRDLSALALGAVYGVAGYFGERAELMENEPVRGGHRRFVVRLVPAERGRPTLTAV</sequence>
<proteinExistence type="predicted"/>
<keyword evidence="3" id="KW-1185">Reference proteome</keyword>
<dbReference type="InterPro" id="IPR011644">
    <property type="entry name" value="Heme_NO-bd"/>
</dbReference>
<dbReference type="Gene3D" id="3.90.1520.10">
    <property type="entry name" value="H-NOX domain"/>
    <property type="match status" value="1"/>
</dbReference>